<evidence type="ECO:0008006" key="5">
    <source>
        <dbReference type="Google" id="ProtNLM"/>
    </source>
</evidence>
<accession>A0ABV2KSJ1</accession>
<feature type="compositionally biased region" description="Polar residues" evidence="1">
    <location>
        <begin position="94"/>
        <end position="104"/>
    </location>
</feature>
<keyword evidence="2" id="KW-0472">Membrane</keyword>
<keyword evidence="2" id="KW-0812">Transmembrane</keyword>
<keyword evidence="2" id="KW-1133">Transmembrane helix</keyword>
<name>A0ABV2KSJ1_9BACI</name>
<evidence type="ECO:0000256" key="1">
    <source>
        <dbReference type="SAM" id="MobiDB-lite"/>
    </source>
</evidence>
<feature type="transmembrane region" description="Helical" evidence="2">
    <location>
        <begin position="43"/>
        <end position="66"/>
    </location>
</feature>
<keyword evidence="4" id="KW-1185">Reference proteome</keyword>
<protein>
    <recommendedName>
        <fullName evidence="5">SPOR domain-containing protein</fullName>
    </recommendedName>
</protein>
<evidence type="ECO:0000256" key="2">
    <source>
        <dbReference type="SAM" id="Phobius"/>
    </source>
</evidence>
<evidence type="ECO:0000313" key="4">
    <source>
        <dbReference type="Proteomes" id="UP001549167"/>
    </source>
</evidence>
<organism evidence="3 4">
    <name type="scientific">Alkalibacillus flavidus</name>
    <dbReference type="NCBI Taxonomy" id="546021"/>
    <lineage>
        <taxon>Bacteria</taxon>
        <taxon>Bacillati</taxon>
        <taxon>Bacillota</taxon>
        <taxon>Bacilli</taxon>
        <taxon>Bacillales</taxon>
        <taxon>Bacillaceae</taxon>
        <taxon>Alkalibacillus</taxon>
    </lineage>
</organism>
<dbReference type="RefSeq" id="WP_354219165.1">
    <property type="nucleotide sequence ID" value="NZ_JBEPMX010000002.1"/>
</dbReference>
<proteinExistence type="predicted"/>
<gene>
    <name evidence="3" type="ORF">ABID56_000629</name>
</gene>
<evidence type="ECO:0000313" key="3">
    <source>
        <dbReference type="EMBL" id="MET3682548.1"/>
    </source>
</evidence>
<feature type="region of interest" description="Disordered" evidence="1">
    <location>
        <begin position="74"/>
        <end position="104"/>
    </location>
</feature>
<dbReference type="Proteomes" id="UP001549167">
    <property type="component" value="Unassembled WGS sequence"/>
</dbReference>
<dbReference type="EMBL" id="JBEPMX010000002">
    <property type="protein sequence ID" value="MET3682548.1"/>
    <property type="molecule type" value="Genomic_DNA"/>
</dbReference>
<sequence>MEERKKIKVAIHQHDNQQSKHQYEPVMTPRTSKSTKYNLKKWSIIKSALLALVLGAVFGIGILYYFDMTTPPTSDEATAPVASNDESDELDQSEPASTDTSTTYSGGVYDVVQLGVFSTEENANSLKRSRDMIPSIVTERDGNYYVLASLIHPSQSKQEIIDGLNNVGLTENEGYYVTSWTFDDSQISSDHAALSWLEEGLSLLEPDTLSEQWEEDVTTWLGNYPTSMSDDKLLNQAINIVTMSDDGDRDTSMHRATLLLTLHLLYDSIS</sequence>
<comment type="caution">
    <text evidence="3">The sequence shown here is derived from an EMBL/GenBank/DDBJ whole genome shotgun (WGS) entry which is preliminary data.</text>
</comment>
<reference evidence="3 4" key="1">
    <citation type="submission" date="2024-06" db="EMBL/GenBank/DDBJ databases">
        <title>Genomic Encyclopedia of Type Strains, Phase IV (KMG-IV): sequencing the most valuable type-strain genomes for metagenomic binning, comparative biology and taxonomic classification.</title>
        <authorList>
            <person name="Goeker M."/>
        </authorList>
    </citation>
    <scope>NUCLEOTIDE SEQUENCE [LARGE SCALE GENOMIC DNA]</scope>
    <source>
        <strain evidence="3 4">DSM 23520</strain>
    </source>
</reference>